<dbReference type="EMBL" id="QKUF01000008">
    <property type="protein sequence ID" value="PZW29523.1"/>
    <property type="molecule type" value="Genomic_DNA"/>
</dbReference>
<keyword evidence="8" id="KW-1185">Reference proteome</keyword>
<feature type="domain" description="Thiamine pyrophosphate enzyme N-terminal TPP-binding" evidence="6">
    <location>
        <begin position="8"/>
        <end position="124"/>
    </location>
</feature>
<dbReference type="InterPro" id="IPR029035">
    <property type="entry name" value="DHS-like_NAD/FAD-binding_dom"/>
</dbReference>
<dbReference type="GO" id="GO:0000287">
    <property type="term" value="F:magnesium ion binding"/>
    <property type="evidence" value="ECO:0007669"/>
    <property type="project" value="InterPro"/>
</dbReference>
<dbReference type="CDD" id="cd00568">
    <property type="entry name" value="TPP_enzymes"/>
    <property type="match status" value="1"/>
</dbReference>
<reference evidence="7 8" key="1">
    <citation type="submission" date="2018-06" db="EMBL/GenBank/DDBJ databases">
        <title>Genomic Encyclopedia of Archaeal and Bacterial Type Strains, Phase II (KMG-II): from individual species to whole genera.</title>
        <authorList>
            <person name="Goeker M."/>
        </authorList>
    </citation>
    <scope>NUCLEOTIDE SEQUENCE [LARGE SCALE GENOMIC DNA]</scope>
    <source>
        <strain evidence="7 8">ATCC BAA-1881</strain>
    </source>
</reference>
<accession>A0A326UG16</accession>
<dbReference type="AlphaFoldDB" id="A0A326UG16"/>
<feature type="domain" description="Thiamine pyrophosphate enzyme TPP-binding" evidence="5">
    <location>
        <begin position="399"/>
        <end position="534"/>
    </location>
</feature>
<evidence type="ECO:0000256" key="2">
    <source>
        <dbReference type="ARBA" id="ARBA00023052"/>
    </source>
</evidence>
<dbReference type="InterPro" id="IPR012000">
    <property type="entry name" value="Thiamin_PyroP_enz_cen_dom"/>
</dbReference>
<dbReference type="PROSITE" id="PS00187">
    <property type="entry name" value="TPP_ENZYMES"/>
    <property type="match status" value="1"/>
</dbReference>
<dbReference type="Pfam" id="PF02775">
    <property type="entry name" value="TPP_enzyme_C"/>
    <property type="match status" value="1"/>
</dbReference>
<dbReference type="FunFam" id="3.40.50.970:FF:000007">
    <property type="entry name" value="Acetolactate synthase"/>
    <property type="match status" value="1"/>
</dbReference>
<dbReference type="GO" id="GO:0050660">
    <property type="term" value="F:flavin adenine dinucleotide binding"/>
    <property type="evidence" value="ECO:0007669"/>
    <property type="project" value="TreeGrafter"/>
</dbReference>
<comment type="similarity">
    <text evidence="1 3">Belongs to the TPP enzyme family.</text>
</comment>
<dbReference type="SUPFAM" id="SSF52467">
    <property type="entry name" value="DHS-like NAD/FAD-binding domain"/>
    <property type="match status" value="1"/>
</dbReference>
<evidence type="ECO:0000313" key="7">
    <source>
        <dbReference type="EMBL" id="PZW29523.1"/>
    </source>
</evidence>
<feature type="domain" description="Thiamine pyrophosphate enzyme central" evidence="4">
    <location>
        <begin position="198"/>
        <end position="331"/>
    </location>
</feature>
<dbReference type="GO" id="GO:0009097">
    <property type="term" value="P:isoleucine biosynthetic process"/>
    <property type="evidence" value="ECO:0007669"/>
    <property type="project" value="TreeGrafter"/>
</dbReference>
<dbReference type="InterPro" id="IPR012001">
    <property type="entry name" value="Thiamin_PyroP_enz_TPP-bd_dom"/>
</dbReference>
<dbReference type="Gene3D" id="3.40.50.1220">
    <property type="entry name" value="TPP-binding domain"/>
    <property type="match status" value="1"/>
</dbReference>
<dbReference type="Gene3D" id="3.40.50.970">
    <property type="match status" value="2"/>
</dbReference>
<dbReference type="InterPro" id="IPR000399">
    <property type="entry name" value="TPP-bd_CS"/>
</dbReference>
<organism evidence="7 8">
    <name type="scientific">Thermosporothrix hazakensis</name>
    <dbReference type="NCBI Taxonomy" id="644383"/>
    <lineage>
        <taxon>Bacteria</taxon>
        <taxon>Bacillati</taxon>
        <taxon>Chloroflexota</taxon>
        <taxon>Ktedonobacteria</taxon>
        <taxon>Ktedonobacterales</taxon>
        <taxon>Thermosporotrichaceae</taxon>
        <taxon>Thermosporothrix</taxon>
    </lineage>
</organism>
<name>A0A326UG16_THEHA</name>
<dbReference type="Pfam" id="PF02776">
    <property type="entry name" value="TPP_enzyme_N"/>
    <property type="match status" value="1"/>
</dbReference>
<dbReference type="OrthoDB" id="4494979at2"/>
<dbReference type="PANTHER" id="PTHR18968:SF167">
    <property type="entry name" value="ACETOLACTATE SYNTHASE LARGE SUBUNIT ILVB2-RELATED"/>
    <property type="match status" value="1"/>
</dbReference>
<dbReference type="Pfam" id="PF00205">
    <property type="entry name" value="TPP_enzyme_M"/>
    <property type="match status" value="1"/>
</dbReference>
<gene>
    <name evidence="7" type="ORF">EI42_02819</name>
</gene>
<keyword evidence="2 3" id="KW-0786">Thiamine pyrophosphate</keyword>
<sequence length="541" mass="58123">MNKRQHLTGAQALIASLQAFQVDTLFGIPGVHTLPIYDVLRETPGIRHILGRHEQGAGFMAEGYARVTGRPGIVSTITGPGVTNATTPMGSAFADSIPLMVISSGPARASVGRNRGELHEVKNQAGIMEALAGWTRCVQHVEEIPGAIQDAMRVMLQGRPRGAYLQIPLDVLREKAYVTLPDEEDLTYTRPQPATADIQAAAHLLREAQFPVIVAGAGVTFSGANTELVLLAERLQAPVILGSKSHDVMSSAHPLAVLTTAYITDELDPLLTRADVALVIGSKLGAERTAYGRMKLPRTLIHIDIDASEFGRNYPASLGIVSDARAALEALLPLLPEEAPARPELPALLDEARAAVVAHTRAYFGEGVCFLPAIREALPHDAIVVADMTMLGYASTVSLPIYEPRTFIHPNEYCTIGCGLPLALGAKVAAPKQPVIALCGDAGFLLNIAEMATAVQEQIPVIAVVFNDSTFTAVKTEQRAAYDRRYIATDVIEPDYVALAQAFRAYGTRVSTPEALRDALREALTLNRPTVIEVQLPPKQW</sequence>
<dbReference type="GO" id="GO:0005948">
    <property type="term" value="C:acetolactate synthase complex"/>
    <property type="evidence" value="ECO:0007669"/>
    <property type="project" value="TreeGrafter"/>
</dbReference>
<dbReference type="InterPro" id="IPR011766">
    <property type="entry name" value="TPP_enzyme_TPP-bd"/>
</dbReference>
<dbReference type="RefSeq" id="WP_111322979.1">
    <property type="nucleotide sequence ID" value="NZ_BIFX01000001.1"/>
</dbReference>
<dbReference type="CDD" id="cd07035">
    <property type="entry name" value="TPP_PYR_POX_like"/>
    <property type="match status" value="1"/>
</dbReference>
<dbReference type="InterPro" id="IPR045229">
    <property type="entry name" value="TPP_enz"/>
</dbReference>
<evidence type="ECO:0000259" key="4">
    <source>
        <dbReference type="Pfam" id="PF00205"/>
    </source>
</evidence>
<dbReference type="GO" id="GO:0030976">
    <property type="term" value="F:thiamine pyrophosphate binding"/>
    <property type="evidence" value="ECO:0007669"/>
    <property type="project" value="InterPro"/>
</dbReference>
<comment type="caution">
    <text evidence="7">The sequence shown here is derived from an EMBL/GenBank/DDBJ whole genome shotgun (WGS) entry which is preliminary data.</text>
</comment>
<evidence type="ECO:0000313" key="8">
    <source>
        <dbReference type="Proteomes" id="UP000248806"/>
    </source>
</evidence>
<evidence type="ECO:0000256" key="1">
    <source>
        <dbReference type="ARBA" id="ARBA00007812"/>
    </source>
</evidence>
<dbReference type="SUPFAM" id="SSF52518">
    <property type="entry name" value="Thiamin diphosphate-binding fold (THDP-binding)"/>
    <property type="match status" value="2"/>
</dbReference>
<evidence type="ECO:0000259" key="6">
    <source>
        <dbReference type="Pfam" id="PF02776"/>
    </source>
</evidence>
<evidence type="ECO:0000256" key="3">
    <source>
        <dbReference type="RuleBase" id="RU362132"/>
    </source>
</evidence>
<protein>
    <submittedName>
        <fullName evidence="7">Acetolactate synthase-1/2/3 large subunit</fullName>
    </submittedName>
</protein>
<dbReference type="GO" id="GO:0009099">
    <property type="term" value="P:L-valine biosynthetic process"/>
    <property type="evidence" value="ECO:0007669"/>
    <property type="project" value="TreeGrafter"/>
</dbReference>
<evidence type="ECO:0000259" key="5">
    <source>
        <dbReference type="Pfam" id="PF02775"/>
    </source>
</evidence>
<dbReference type="PANTHER" id="PTHR18968">
    <property type="entry name" value="THIAMINE PYROPHOSPHATE ENZYMES"/>
    <property type="match status" value="1"/>
</dbReference>
<dbReference type="InterPro" id="IPR029061">
    <property type="entry name" value="THDP-binding"/>
</dbReference>
<proteinExistence type="inferred from homology"/>
<dbReference type="Proteomes" id="UP000248806">
    <property type="component" value="Unassembled WGS sequence"/>
</dbReference>
<dbReference type="GO" id="GO:0003984">
    <property type="term" value="F:acetolactate synthase activity"/>
    <property type="evidence" value="ECO:0007669"/>
    <property type="project" value="TreeGrafter"/>
</dbReference>